<dbReference type="InterPro" id="IPR008993">
    <property type="entry name" value="TIMP-like_OB-fold"/>
</dbReference>
<dbReference type="PROSITE" id="PS00477">
    <property type="entry name" value="ALPHA_2_MACROGLOBULIN"/>
    <property type="match status" value="1"/>
</dbReference>
<evidence type="ECO:0000259" key="6">
    <source>
        <dbReference type="PROSITE" id="PS01178"/>
    </source>
</evidence>
<evidence type="ECO:0000256" key="4">
    <source>
        <dbReference type="ARBA" id="ARBA00023157"/>
    </source>
</evidence>
<keyword evidence="5" id="KW-0732">Signal</keyword>
<dbReference type="InterPro" id="IPR047565">
    <property type="entry name" value="Alpha-macroglob_thiol-ester_cl"/>
</dbReference>
<dbReference type="PROSITE" id="PS01178">
    <property type="entry name" value="ANAPHYLATOXIN_2"/>
    <property type="match status" value="1"/>
</dbReference>
<keyword evidence="9" id="KW-1185">Reference proteome</keyword>
<evidence type="ECO:0000313" key="8">
    <source>
        <dbReference type="Ensembl" id="ENSDCDP00010003709.1"/>
    </source>
</evidence>
<dbReference type="Pfam" id="PF07703">
    <property type="entry name" value="A2M_BRD"/>
    <property type="match status" value="1"/>
</dbReference>
<dbReference type="FunFam" id="2.20.130.20:FF:000001">
    <property type="entry name" value="Complement C3"/>
    <property type="match status" value="1"/>
</dbReference>
<dbReference type="PANTHER" id="PTHR11412:SF81">
    <property type="entry name" value="COMPLEMENT C3"/>
    <property type="match status" value="1"/>
</dbReference>
<evidence type="ECO:0000256" key="1">
    <source>
        <dbReference type="ARBA" id="ARBA00004613"/>
    </source>
</evidence>
<dbReference type="Pfam" id="PF01821">
    <property type="entry name" value="ANATO"/>
    <property type="match status" value="1"/>
</dbReference>
<dbReference type="Gene3D" id="6.20.50.160">
    <property type="match status" value="1"/>
</dbReference>
<dbReference type="Proteomes" id="UP000694580">
    <property type="component" value="Chromosome 3"/>
</dbReference>
<dbReference type="InterPro" id="IPR050473">
    <property type="entry name" value="A2M/Complement_sys"/>
</dbReference>
<dbReference type="Gene3D" id="2.60.40.1930">
    <property type="match status" value="3"/>
</dbReference>
<dbReference type="SMART" id="SM01419">
    <property type="entry name" value="Thiol-ester_cl"/>
    <property type="match status" value="1"/>
</dbReference>
<evidence type="ECO:0008006" key="10">
    <source>
        <dbReference type="Google" id="ProtNLM"/>
    </source>
</evidence>
<dbReference type="InterPro" id="IPR018081">
    <property type="entry name" value="Anaphylatoxin_comp_syst"/>
</dbReference>
<dbReference type="SUPFAM" id="SSF50242">
    <property type="entry name" value="TIMP-like"/>
    <property type="match status" value="1"/>
</dbReference>
<dbReference type="GO" id="GO:0005615">
    <property type="term" value="C:extracellular space"/>
    <property type="evidence" value="ECO:0007669"/>
    <property type="project" value="InterPro"/>
</dbReference>
<sequence>VGPLLVELSIVMFLFVMSAPNLLRVGTPEKVFVEAQDYTGGEMNIKISVKDYPRKSRELVSESVTLKSGNSFMSLASITVSGDYFDENPTENQYVYLLAQFPGHLLEKVVLVSFQSGFIFVQTDKTIYTPSSTGQAIPRPTPDNIIISKEVIYPNGGMKSGEHKLPEIVSFGTWKLVTRFQSTPQKNFTTEFEVKEYVLPSFEVSLSTEKAFFYVDDKELTIDINARYLYGKDVSGVAFVTFGVQTTDNTKKLLPAALQRVVVKDGKAKGVLKKEHIQETFKNVYDLVHSSFYVSVSVLTETGSEMVEAKKGGIMIVTSPYTVHFKRTPKYFKPGMPFDVTVFVSNPDGTPANKISVEVSSDGKTVMGTTKENGLAKVTINSKDGASNLPISVKTKDPLLTDERQARQQMTAEAYQATGSKSYLHIGVDAAELAIDDQLKFNLNMGNKADTQNHDLTYLVGHPGSGQLVRGERFKRQGQSLVTLSLPVTKDMVPSFRIIAYYHTGSTEVVSDSVWVDVKDTCLGTVVNPKPVYEPRKPFSLSITGDPGARVGLVAVDKGVYVLNNKHRLTQSKIWDVIEKHDTGCTAGSGKNSMGVFFDAGLVFQSQSAGGTDFRTSATCPSPAKRRRRSITIMDFRNTLAEKYQGLEKECCTDGMTDNIMGLTCERRSEYITEEDKCVKAFLHCCKEMANKKVEAKELILMHARSDDDDDAYISSDEIVSRSQFPESWLWEEELLQCPAGKSCTSFIKKSFLKDSITSWQITAISLSKTHGLCVADPLEMVVVKNFFVDLKLPYSVVRNEQVEIKAVLYNYENQEITVRVELMETEDICSAATKRSKHRVTVNMDPMTSRAVPFIIIPMELGKHSIEVKAAVFDSHLTDGVKKDLNVVVSFGNFSHPSLILCFSTWRTDGQQVEEVISTIPKRQVPGTPATTQITEQISQTIEKAISGDSMASLIVQPRGCGEQNMIYMTLPTIATHYLDNTNQWDQVGLEKRETAKKFIKMGYEQQQAFRKPDGSFSVWADKPSSSWLTAYVAKVFAMASDIISIQDDVICSTLKWLVLNAQQPDGTFKETFTVYHGEMVGDVKGKDSDASMTAFVLIAMQEGQKICAETVASLPGSMTKATQYLEGRLKSLTNPYAVAMVSYALANAGKLNKEILFQYSKAGGTHWPVAGNHLFTLEATAYALLALVRAKEFDKAGAVVHWLNRQQKHSGGYGSTQTTIMVFQAVAEYRTYVKQVQDTNLEVDVMVSGRTKSVKWTFNRANAFLTRSDKVTRHRNLTNPSDSQVMTLYYAVPSDKDMECKNFDLKVTLEKQNKGIFLSRPLTTSRADCLCRFLSTTQDATMSILDIGLLTGFTVDNKDLTDLTSGKDRYIQKFEMDKLLSDRGSLIIYLNTVSRTRPDRVAFRIHQVMEVGLLQPAGVTVYEYLAMENRCVKFYHTEKRDGNLNRICTDDFCKCAEESCSVQKKQNLNENDKEKMKVEREDKACEKVRLYASCSYSNFFWCICAYIWNMVPLGLIGTDFGVEGQTRMFVGHPYCRNALGLQVGKSFLVMGQSQDVIRVGNSLQYLMGHQTWIEYWPTQAEGQTPAFRDQYSSIEELAHNINNFGCST</sequence>
<dbReference type="Gene3D" id="2.60.40.10">
    <property type="entry name" value="Immunoglobulins"/>
    <property type="match status" value="2"/>
</dbReference>
<dbReference type="CDD" id="cd00017">
    <property type="entry name" value="ANATO"/>
    <property type="match status" value="1"/>
</dbReference>
<dbReference type="Gene3D" id="2.20.130.20">
    <property type="match status" value="1"/>
</dbReference>
<name>A0AAY4A4I9_9TELE</name>
<dbReference type="GeneTree" id="ENSGT00940000154063"/>
<dbReference type="InterPro" id="IPR041555">
    <property type="entry name" value="MG3"/>
</dbReference>
<dbReference type="SUPFAM" id="SSF48239">
    <property type="entry name" value="Terpenoid cyclases/Protein prenyltransferases"/>
    <property type="match status" value="1"/>
</dbReference>
<dbReference type="InterPro" id="IPR036595">
    <property type="entry name" value="A-macroglobulin_rcpt-bd_sf"/>
</dbReference>
<dbReference type="InterPro" id="IPR001599">
    <property type="entry name" value="Macroglobln_a2"/>
</dbReference>
<feature type="signal peptide" evidence="5">
    <location>
        <begin position="1"/>
        <end position="18"/>
    </location>
</feature>
<dbReference type="Gene3D" id="2.60.40.690">
    <property type="entry name" value="Alpha-macroglobulin, receptor-binding domain"/>
    <property type="match status" value="1"/>
</dbReference>
<dbReference type="Gene3D" id="1.50.10.20">
    <property type="match status" value="1"/>
</dbReference>
<dbReference type="CDD" id="cd02896">
    <property type="entry name" value="complement_C3_C4_C5"/>
    <property type="match status" value="1"/>
</dbReference>
<dbReference type="Pfam" id="PF07678">
    <property type="entry name" value="TED_complement"/>
    <property type="match status" value="1"/>
</dbReference>
<dbReference type="Pfam" id="PF17791">
    <property type="entry name" value="MG3"/>
    <property type="match status" value="1"/>
</dbReference>
<dbReference type="InterPro" id="IPR018933">
    <property type="entry name" value="Netrin_module_non-TIMP"/>
</dbReference>
<dbReference type="InterPro" id="IPR001134">
    <property type="entry name" value="Netrin_domain"/>
</dbReference>
<proteinExistence type="predicted"/>
<evidence type="ECO:0000259" key="7">
    <source>
        <dbReference type="PROSITE" id="PS50189"/>
    </source>
</evidence>
<dbReference type="InterPro" id="IPR009048">
    <property type="entry name" value="A-macroglobulin_rcpt-bd"/>
</dbReference>
<dbReference type="Pfam" id="PF01759">
    <property type="entry name" value="NTR"/>
    <property type="match status" value="1"/>
</dbReference>
<dbReference type="Pfam" id="PF00207">
    <property type="entry name" value="A2M"/>
    <property type="match status" value="1"/>
</dbReference>
<dbReference type="InterPro" id="IPR041425">
    <property type="entry name" value="C3/4/5_MG1"/>
</dbReference>
<feature type="chain" id="PRO_5044201360" description="Complement C3" evidence="5">
    <location>
        <begin position="19"/>
        <end position="1610"/>
    </location>
</feature>
<dbReference type="Gene3D" id="2.40.50.120">
    <property type="match status" value="1"/>
</dbReference>
<dbReference type="Pfam" id="PF07677">
    <property type="entry name" value="A2M_recep"/>
    <property type="match status" value="1"/>
</dbReference>
<gene>
    <name evidence="8" type="primary">C3</name>
</gene>
<protein>
    <recommendedName>
        <fullName evidence="10">Complement C3</fullName>
    </recommendedName>
</protein>
<dbReference type="InterPro" id="IPR011625">
    <property type="entry name" value="A2M_N_BRD"/>
</dbReference>
<dbReference type="Pfam" id="PF17790">
    <property type="entry name" value="MG1"/>
    <property type="match status" value="1"/>
</dbReference>
<dbReference type="SUPFAM" id="SSF47686">
    <property type="entry name" value="Anaphylotoxins (complement system)"/>
    <property type="match status" value="1"/>
</dbReference>
<dbReference type="SMART" id="SM01360">
    <property type="entry name" value="A2M"/>
    <property type="match status" value="1"/>
</dbReference>
<reference evidence="8" key="3">
    <citation type="submission" date="2025-09" db="UniProtKB">
        <authorList>
            <consortium name="Ensembl"/>
        </authorList>
    </citation>
    <scope>IDENTIFICATION</scope>
</reference>
<evidence type="ECO:0000256" key="2">
    <source>
        <dbReference type="ARBA" id="ARBA00022525"/>
    </source>
</evidence>
<evidence type="ECO:0000256" key="5">
    <source>
        <dbReference type="SAM" id="SignalP"/>
    </source>
</evidence>
<dbReference type="Gene3D" id="2.60.120.1540">
    <property type="match status" value="1"/>
</dbReference>
<dbReference type="InterPro" id="IPR040839">
    <property type="entry name" value="MG4"/>
</dbReference>
<evidence type="ECO:0000256" key="3">
    <source>
        <dbReference type="ARBA" id="ARBA00022966"/>
    </source>
</evidence>
<dbReference type="SMART" id="SM00643">
    <property type="entry name" value="C345C"/>
    <property type="match status" value="1"/>
</dbReference>
<dbReference type="Gene3D" id="1.20.91.20">
    <property type="entry name" value="Anaphylotoxins (complement system)"/>
    <property type="match status" value="1"/>
</dbReference>
<feature type="domain" description="Anaphylatoxin-like" evidence="6">
    <location>
        <begin position="651"/>
        <end position="686"/>
    </location>
</feature>
<dbReference type="SMART" id="SM01359">
    <property type="entry name" value="A2M_N_2"/>
    <property type="match status" value="1"/>
</dbReference>
<keyword evidence="2" id="KW-0964">Secreted</keyword>
<organism evidence="8 9">
    <name type="scientific">Denticeps clupeoides</name>
    <name type="common">denticle herring</name>
    <dbReference type="NCBI Taxonomy" id="299321"/>
    <lineage>
        <taxon>Eukaryota</taxon>
        <taxon>Metazoa</taxon>
        <taxon>Chordata</taxon>
        <taxon>Craniata</taxon>
        <taxon>Vertebrata</taxon>
        <taxon>Euteleostomi</taxon>
        <taxon>Actinopterygii</taxon>
        <taxon>Neopterygii</taxon>
        <taxon>Teleostei</taxon>
        <taxon>Clupei</taxon>
        <taxon>Clupeiformes</taxon>
        <taxon>Denticipitoidei</taxon>
        <taxon>Denticipitidae</taxon>
        <taxon>Denticeps</taxon>
    </lineage>
</organism>
<reference evidence="8 9" key="1">
    <citation type="submission" date="2020-06" db="EMBL/GenBank/DDBJ databases">
        <authorList>
            <consortium name="Wellcome Sanger Institute Data Sharing"/>
        </authorList>
    </citation>
    <scope>NUCLEOTIDE SEQUENCE [LARGE SCALE GENOMIC DNA]</scope>
</reference>
<accession>A0AAY4A4I9</accession>
<dbReference type="PROSITE" id="PS50189">
    <property type="entry name" value="NTR"/>
    <property type="match status" value="1"/>
</dbReference>
<evidence type="ECO:0000313" key="9">
    <source>
        <dbReference type="Proteomes" id="UP000694580"/>
    </source>
</evidence>
<dbReference type="InterPro" id="IPR000020">
    <property type="entry name" value="Anaphylatoxin/fibulin"/>
</dbReference>
<reference evidence="8" key="2">
    <citation type="submission" date="2025-08" db="UniProtKB">
        <authorList>
            <consortium name="Ensembl"/>
        </authorList>
    </citation>
    <scope>IDENTIFICATION</scope>
</reference>
<dbReference type="SUPFAM" id="SSF49410">
    <property type="entry name" value="Alpha-macroglobulin receptor domain"/>
    <property type="match status" value="1"/>
</dbReference>
<dbReference type="InterPro" id="IPR013783">
    <property type="entry name" value="Ig-like_fold"/>
</dbReference>
<dbReference type="InterPro" id="IPR008930">
    <property type="entry name" value="Terpenoid_cyclase/PrenylTrfase"/>
</dbReference>
<dbReference type="SMART" id="SM01361">
    <property type="entry name" value="A2M_recep"/>
    <property type="match status" value="1"/>
</dbReference>
<dbReference type="Ensembl" id="ENSDCDT00010003854.1">
    <property type="protein sequence ID" value="ENSDCDP00010003709.1"/>
    <property type="gene ID" value="ENSDCDG00010000975.1"/>
</dbReference>
<dbReference type="GO" id="GO:0004866">
    <property type="term" value="F:endopeptidase inhibitor activity"/>
    <property type="evidence" value="ECO:0007669"/>
    <property type="project" value="InterPro"/>
</dbReference>
<keyword evidence="3" id="KW-0882">Thioester bond</keyword>
<dbReference type="InterPro" id="IPR011626">
    <property type="entry name" value="Alpha-macroglobulin_TED"/>
</dbReference>
<comment type="subcellular location">
    <subcellularLocation>
        <location evidence="1">Secreted</location>
    </subcellularLocation>
</comment>
<dbReference type="FunFam" id="2.60.40.10:FF:000155">
    <property type="entry name" value="complement C3 isoform X1"/>
    <property type="match status" value="1"/>
</dbReference>
<dbReference type="PROSITE" id="PS01177">
    <property type="entry name" value="ANAPHYLATOXIN_1"/>
    <property type="match status" value="1"/>
</dbReference>
<keyword evidence="4" id="KW-1015">Disulfide bond</keyword>
<dbReference type="InterPro" id="IPR019742">
    <property type="entry name" value="MacrogloblnA2_CS"/>
</dbReference>
<dbReference type="PANTHER" id="PTHR11412">
    <property type="entry name" value="MACROGLOBULIN / COMPLEMENT"/>
    <property type="match status" value="1"/>
</dbReference>
<dbReference type="SMART" id="SM00104">
    <property type="entry name" value="ANATO"/>
    <property type="match status" value="1"/>
</dbReference>
<dbReference type="Gene3D" id="2.60.40.1940">
    <property type="match status" value="1"/>
</dbReference>
<feature type="domain" description="NTR" evidence="7">
    <location>
        <begin position="1462"/>
        <end position="1608"/>
    </location>
</feature>
<dbReference type="FunFam" id="2.60.40.1940:FF:000001">
    <property type="entry name" value="Complement component C3"/>
    <property type="match status" value="1"/>
</dbReference>
<dbReference type="Pfam" id="PF17789">
    <property type="entry name" value="MG4"/>
    <property type="match status" value="1"/>
</dbReference>